<dbReference type="Proteomes" id="UP001168528">
    <property type="component" value="Unassembled WGS sequence"/>
</dbReference>
<dbReference type="RefSeq" id="WP_302035975.1">
    <property type="nucleotide sequence ID" value="NZ_JAUKPO010000001.1"/>
</dbReference>
<dbReference type="CDD" id="cd00146">
    <property type="entry name" value="PKD"/>
    <property type="match status" value="1"/>
</dbReference>
<dbReference type="InterPro" id="IPR026444">
    <property type="entry name" value="Secre_tail"/>
</dbReference>
<keyword evidence="3" id="KW-1185">Reference proteome</keyword>
<name>A0ABT8R344_9BACT</name>
<protein>
    <submittedName>
        <fullName evidence="2">T9SS type A sorting domain-containing protein</fullName>
    </submittedName>
</protein>
<gene>
    <name evidence="2" type="ORF">Q0590_02915</name>
</gene>
<dbReference type="Gene3D" id="2.60.40.10">
    <property type="entry name" value="Immunoglobulins"/>
    <property type="match status" value="1"/>
</dbReference>
<evidence type="ECO:0000259" key="1">
    <source>
        <dbReference type="PROSITE" id="PS50093"/>
    </source>
</evidence>
<dbReference type="Gene3D" id="2.130.10.10">
    <property type="entry name" value="YVTN repeat-like/Quinoprotein amine dehydrogenase"/>
    <property type="match status" value="3"/>
</dbReference>
<comment type="caution">
    <text evidence="2">The sequence shown here is derived from an EMBL/GenBank/DDBJ whole genome shotgun (WGS) entry which is preliminary data.</text>
</comment>
<dbReference type="CDD" id="cd15482">
    <property type="entry name" value="Sialidase_non-viral"/>
    <property type="match status" value="1"/>
</dbReference>
<proteinExistence type="predicted"/>
<sequence length="1166" mass="127794">MKKKPGYIVLLLLFLAIVSWLYTSGPISLPFPMPTEWGENEEEEEANRERRKAWVENMHRSAPGTNWRQVDIQTRQLRARQVMNTRMELLKNGRYSRTAAEEILANGQLTGTWQELGSDNQAGRVHIADVDLSTNTIYCASAGGNIWKGKLDGSGWRSLNDYMQMYSISSVKILTTGAGKRLVAVDKNKVYYSDNEGVTWNQSNGLLPIQTNGTIARAVYANDATQSIYLLAAELNSSTNWSSVVSVYISTDKGQTFTRKKTFAEETYGDISFFDLWTSPTGSGRVFLINKSTVYTINTQGNTTLHATFTTNAAEERPYLTGFDDKKSLYLYVYMNKQLYRSKNGGKEWTFQADVEEQPFSRNSFYCSAKNPQLVYLGGVDAYKSYDGGESWSKVNHWYDYYSSIANKLHADIPGIQSFISNNGQEFYLISTDGGLYVSTDSLQTVKNISLNGLNIGQYYSSYTFRDNPQIMYLGSQDQGYQKTRVVNGKLQFKQEISGDYGQVVSSDGGKSVWLAYPSFILYDKAAPSAFTYSTWNLTGENFFWLPPLMAHPTQSNKVYLAGGGTNGGSHIFELTEEGGSITHTEHPFNFDTQLAGKISAMAYSPVNSAFRYVLTERGIFYRSTDGGKSWTRTPGFNGPQGHYFYGSTIVASAQNLGTVYIAGSGYSNSPAYVSTDHGNTFKAINAGLPTTMVYQLAATPDEKFLFAATEVGPYVYVKAENKWYDLSGISAPDQTYWSVDYIPSAQIARFATYGRGIWDFKISTACAIPGELAFTGSPTFCQGDSLVLQAPAGNNFTYQWQKNGTDLVNATKQTFAAKETGTYQVKVKSATCTKISNSVAVTVKALPPQPGLISGQQITCTGNQPYSIAGVAGVTYTWQVSGGGTLTGSANTVTLNWTTPGTHTLTVTPMLNGCAGSPRTLAVVVQALPNQPSLISGLAETCVETQVYSVSPTPGVNYSWSVSGGGSINGSGNKIALTWTKPGRYVLTVTPSIGSCTGPARTMEITVNDKPAKPVIILTNSKLSSSSSTGNQWFREGLALEGATSQVYEATVAGNYAVQVSNECGQSEMSEVYQYQIPPTAVPEELEKLVKVYPNPAREFVVVELPDELPSQFIYLYDAAGIEKMAHPSHQSQTIRLNLQEFSKGTYTLRIQTSKGTVVRKVVVQ</sequence>
<dbReference type="PROSITE" id="PS50093">
    <property type="entry name" value="PKD"/>
    <property type="match status" value="1"/>
</dbReference>
<dbReference type="InterPro" id="IPR045829">
    <property type="entry name" value="PKD_6"/>
</dbReference>
<evidence type="ECO:0000313" key="3">
    <source>
        <dbReference type="Proteomes" id="UP001168528"/>
    </source>
</evidence>
<dbReference type="InterPro" id="IPR013783">
    <property type="entry name" value="Ig-like_fold"/>
</dbReference>
<dbReference type="SUPFAM" id="SSF110296">
    <property type="entry name" value="Oligoxyloglucan reducing end-specific cellobiohydrolase"/>
    <property type="match status" value="2"/>
</dbReference>
<feature type="domain" description="PKD" evidence="1">
    <location>
        <begin position="952"/>
        <end position="991"/>
    </location>
</feature>
<evidence type="ECO:0000313" key="2">
    <source>
        <dbReference type="EMBL" id="MDO1445182.1"/>
    </source>
</evidence>
<accession>A0ABT8R344</accession>
<dbReference type="InterPro" id="IPR015943">
    <property type="entry name" value="WD40/YVTN_repeat-like_dom_sf"/>
</dbReference>
<reference evidence="2" key="1">
    <citation type="submission" date="2023-07" db="EMBL/GenBank/DDBJ databases">
        <title>The genome sequence of Rhodocytophaga aerolata KACC 12507.</title>
        <authorList>
            <person name="Zhang X."/>
        </authorList>
    </citation>
    <scope>NUCLEOTIDE SEQUENCE</scope>
    <source>
        <strain evidence="2">KACC 12507</strain>
    </source>
</reference>
<dbReference type="Pfam" id="PF18962">
    <property type="entry name" value="Por_Secre_tail"/>
    <property type="match status" value="1"/>
</dbReference>
<dbReference type="NCBIfam" id="TIGR04183">
    <property type="entry name" value="Por_Secre_tail"/>
    <property type="match status" value="1"/>
</dbReference>
<organism evidence="2 3">
    <name type="scientific">Rhodocytophaga aerolata</name>
    <dbReference type="NCBI Taxonomy" id="455078"/>
    <lineage>
        <taxon>Bacteria</taxon>
        <taxon>Pseudomonadati</taxon>
        <taxon>Bacteroidota</taxon>
        <taxon>Cytophagia</taxon>
        <taxon>Cytophagales</taxon>
        <taxon>Rhodocytophagaceae</taxon>
        <taxon>Rhodocytophaga</taxon>
    </lineage>
</organism>
<dbReference type="Pfam" id="PF19408">
    <property type="entry name" value="PKD_6"/>
    <property type="match status" value="2"/>
</dbReference>
<dbReference type="InterPro" id="IPR000601">
    <property type="entry name" value="PKD_dom"/>
</dbReference>
<dbReference type="EMBL" id="JAUKPO010000001">
    <property type="protein sequence ID" value="MDO1445182.1"/>
    <property type="molecule type" value="Genomic_DNA"/>
</dbReference>